<dbReference type="FunFam" id="1.10.418.10:FF:000149">
    <property type="entry name" value="Smoothelin-like 1"/>
    <property type="match status" value="1"/>
</dbReference>
<organism evidence="3 4">
    <name type="scientific">Cyprinus carpio</name>
    <name type="common">Common carp</name>
    <dbReference type="NCBI Taxonomy" id="7962"/>
    <lineage>
        <taxon>Eukaryota</taxon>
        <taxon>Metazoa</taxon>
        <taxon>Chordata</taxon>
        <taxon>Craniata</taxon>
        <taxon>Vertebrata</taxon>
        <taxon>Euteleostomi</taxon>
        <taxon>Actinopterygii</taxon>
        <taxon>Neopterygii</taxon>
        <taxon>Teleostei</taxon>
        <taxon>Ostariophysi</taxon>
        <taxon>Cypriniformes</taxon>
        <taxon>Cyprinidae</taxon>
        <taxon>Cyprininae</taxon>
        <taxon>Cyprinus</taxon>
    </lineage>
</organism>
<evidence type="ECO:0000313" key="3">
    <source>
        <dbReference type="Ensembl" id="ENSCCRP00010068562.1"/>
    </source>
</evidence>
<feature type="region of interest" description="Disordered" evidence="1">
    <location>
        <begin position="1"/>
        <end position="78"/>
    </location>
</feature>
<dbReference type="SUPFAM" id="SSF47576">
    <property type="entry name" value="Calponin-homology domain, CH-domain"/>
    <property type="match status" value="1"/>
</dbReference>
<feature type="domain" description="Calponin-homology (CH)" evidence="2">
    <location>
        <begin position="131"/>
        <end position="233"/>
    </location>
</feature>
<dbReference type="Ensembl" id="ENSCCRT00010075741.1">
    <property type="protein sequence ID" value="ENSCCRP00010068562.1"/>
    <property type="gene ID" value="ENSCCRG00010029691.1"/>
</dbReference>
<dbReference type="SMART" id="SM00033">
    <property type="entry name" value="CH"/>
    <property type="match status" value="1"/>
</dbReference>
<reference evidence="3" key="1">
    <citation type="submission" date="2025-08" db="UniProtKB">
        <authorList>
            <consortium name="Ensembl"/>
        </authorList>
    </citation>
    <scope>IDENTIFICATION</scope>
</reference>
<protein>
    <submittedName>
        <fullName evidence="3">Smoothelin-like 1</fullName>
    </submittedName>
</protein>
<feature type="compositionally biased region" description="Basic and acidic residues" evidence="1">
    <location>
        <begin position="12"/>
        <end position="78"/>
    </location>
</feature>
<dbReference type="InterPro" id="IPR001715">
    <property type="entry name" value="CH_dom"/>
</dbReference>
<dbReference type="InterPro" id="IPR050540">
    <property type="entry name" value="F-actin_Monoox_Mical"/>
</dbReference>
<evidence type="ECO:0000259" key="2">
    <source>
        <dbReference type="PROSITE" id="PS50021"/>
    </source>
</evidence>
<dbReference type="Proteomes" id="UP000694427">
    <property type="component" value="Unplaced"/>
</dbReference>
<dbReference type="PROSITE" id="PS50021">
    <property type="entry name" value="CH"/>
    <property type="match status" value="1"/>
</dbReference>
<name>A0A8C1LZA2_CYPCA</name>
<dbReference type="PANTHER" id="PTHR23167">
    <property type="entry name" value="CALPONIN HOMOLOGY DOMAIN-CONTAINING PROTEIN DDB_G0272472-RELATED"/>
    <property type="match status" value="1"/>
</dbReference>
<reference evidence="3" key="2">
    <citation type="submission" date="2025-09" db="UniProtKB">
        <authorList>
            <consortium name="Ensembl"/>
        </authorList>
    </citation>
    <scope>IDENTIFICATION</scope>
</reference>
<dbReference type="Gene3D" id="1.10.418.10">
    <property type="entry name" value="Calponin-like domain"/>
    <property type="match status" value="1"/>
</dbReference>
<sequence length="289" mass="33984">TENANIMEEKEEQEKDIKEHKPGEQEKETGVNENKEREVEEEEKKSNSDPHRNENDSCNKEGQPEVKHKEEDKRTDEREIKEKKRLKMISRTNQKFWEEKVEQLQPLLLEPPPSHLLDPRPEEMPWLSFRRTSKHKIIQWCRNKTQKYEVKNFSSSWSDGLAFCALVHHFFPSAFDFFSLKASEREKNFTLAFSTAEYSTVNMKQINYLSISDLLLTILCVFTYVHMEKDKIKEDDPGVSGGNEDGEEDEIKQNEETEKKGSKFGSERKTEQEIDHNENVINADVVDEK</sequence>
<evidence type="ECO:0000313" key="4">
    <source>
        <dbReference type="Proteomes" id="UP000694427"/>
    </source>
</evidence>
<accession>A0A8C1LZA2</accession>
<dbReference type="AlphaFoldDB" id="A0A8C1LZA2"/>
<proteinExistence type="predicted"/>
<dbReference type="Pfam" id="PF00307">
    <property type="entry name" value="CH"/>
    <property type="match status" value="1"/>
</dbReference>
<feature type="region of interest" description="Disordered" evidence="1">
    <location>
        <begin position="233"/>
        <end position="289"/>
    </location>
</feature>
<dbReference type="PANTHER" id="PTHR23167:SF88">
    <property type="entry name" value="CALPONIN-HOMOLOGY (CH) DOMAIN-CONTAINING PROTEIN"/>
    <property type="match status" value="1"/>
</dbReference>
<feature type="compositionally biased region" description="Basic and acidic residues" evidence="1">
    <location>
        <begin position="251"/>
        <end position="278"/>
    </location>
</feature>
<dbReference type="InterPro" id="IPR036872">
    <property type="entry name" value="CH_dom_sf"/>
</dbReference>
<evidence type="ECO:0000256" key="1">
    <source>
        <dbReference type="SAM" id="MobiDB-lite"/>
    </source>
</evidence>
<keyword evidence="4" id="KW-1185">Reference proteome</keyword>